<evidence type="ECO:0000313" key="2">
    <source>
        <dbReference type="Proteomes" id="UP000004594"/>
    </source>
</evidence>
<accession>E4LAE5</accession>
<name>E4LAE5_9FIRM</name>
<protein>
    <submittedName>
        <fullName evidence="1">Uncharacterized protein</fullName>
    </submittedName>
</protein>
<dbReference type="EMBL" id="AENT01000030">
    <property type="protein sequence ID" value="EFR42221.1"/>
    <property type="molecule type" value="Genomic_DNA"/>
</dbReference>
<reference evidence="1 2" key="1">
    <citation type="submission" date="2010-11" db="EMBL/GenBank/DDBJ databases">
        <authorList>
            <person name="Durkin A.S."/>
            <person name="Madupu R."/>
            <person name="Torralba M."/>
            <person name="Gillis M."/>
            <person name="Methe B."/>
            <person name="Sutton G."/>
            <person name="Nelson K.E."/>
        </authorList>
    </citation>
    <scope>NUCLEOTIDE SEQUENCE [LARGE SCALE GENOMIC DNA]</scope>
    <source>
        <strain evidence="1 2">UPII 345-E</strain>
    </source>
</reference>
<dbReference type="AlphaFoldDB" id="E4LAE5"/>
<proteinExistence type="predicted"/>
<evidence type="ECO:0000313" key="1">
    <source>
        <dbReference type="EMBL" id="EFR42221.1"/>
    </source>
</evidence>
<gene>
    <name evidence="1" type="ORF">HMPREF9220_0208</name>
</gene>
<sequence>MLQHFQFEVFGNLRNKIYFHGKLIGKILVKFISANKLYR</sequence>
<comment type="caution">
    <text evidence="1">The sequence shown here is derived from an EMBL/GenBank/DDBJ whole genome shotgun (WGS) entry which is preliminary data.</text>
</comment>
<organism evidence="1 2">
    <name type="scientific">Dialister micraerophilus UPII 345-E</name>
    <dbReference type="NCBI Taxonomy" id="910314"/>
    <lineage>
        <taxon>Bacteria</taxon>
        <taxon>Bacillati</taxon>
        <taxon>Bacillota</taxon>
        <taxon>Negativicutes</taxon>
        <taxon>Veillonellales</taxon>
        <taxon>Veillonellaceae</taxon>
        <taxon>Dialister</taxon>
    </lineage>
</organism>
<dbReference type="Proteomes" id="UP000004594">
    <property type="component" value="Unassembled WGS sequence"/>
</dbReference>